<sequence length="269" mass="30147">MSRPMAPGRVSMLLLRMVHRFLVWLAFLFVLAPMLLMVLVAFNKADYFSFPLEGLSFRWFQEMIVNTEYRSSIMNSLKLASIAAVLSLLISVPAAIALRRSSGKLAETVLLAPLFFPLVIWSLGLLQFYGMIGLSGSFLSLVLAHTVMITPFILRIVVQSLREMNPKLEEAASSLGAGRWTTFRRITLPLIMPGLLVGAIFGFLMSFTDVTLTMFISSSGSSTFPVRVYSEQRSEGLNQIVLAWSAIITLIIFILSLIGERFARWSRYF</sequence>
<dbReference type="SUPFAM" id="SSF161098">
    <property type="entry name" value="MetI-like"/>
    <property type="match status" value="1"/>
</dbReference>
<dbReference type="PANTHER" id="PTHR43357:SF4">
    <property type="entry name" value="INNER MEMBRANE ABC TRANSPORTER PERMEASE PROTEIN YDCV"/>
    <property type="match status" value="1"/>
</dbReference>
<evidence type="ECO:0000256" key="2">
    <source>
        <dbReference type="ARBA" id="ARBA00022448"/>
    </source>
</evidence>
<dbReference type="InterPro" id="IPR035906">
    <property type="entry name" value="MetI-like_sf"/>
</dbReference>
<gene>
    <name evidence="10" type="ORF">K0T92_13820</name>
</gene>
<keyword evidence="11" id="KW-1185">Reference proteome</keyword>
<feature type="domain" description="ABC transmembrane type-1" evidence="9">
    <location>
        <begin position="73"/>
        <end position="259"/>
    </location>
</feature>
<keyword evidence="7 8" id="KW-0472">Membrane</keyword>
<dbReference type="CDD" id="cd06261">
    <property type="entry name" value="TM_PBP2"/>
    <property type="match status" value="1"/>
</dbReference>
<keyword evidence="4" id="KW-0997">Cell inner membrane</keyword>
<keyword evidence="5 8" id="KW-0812">Transmembrane</keyword>
<comment type="caution">
    <text evidence="10">The sequence shown here is derived from an EMBL/GenBank/DDBJ whole genome shotgun (WGS) entry which is preliminary data.</text>
</comment>
<proteinExistence type="inferred from homology"/>
<keyword evidence="2 8" id="KW-0813">Transport</keyword>
<organism evidence="10 11">
    <name type="scientific">Paenibacillus oenotherae</name>
    <dbReference type="NCBI Taxonomy" id="1435645"/>
    <lineage>
        <taxon>Bacteria</taxon>
        <taxon>Bacillati</taxon>
        <taxon>Bacillota</taxon>
        <taxon>Bacilli</taxon>
        <taxon>Bacillales</taxon>
        <taxon>Paenibacillaceae</taxon>
        <taxon>Paenibacillus</taxon>
    </lineage>
</organism>
<evidence type="ECO:0000256" key="7">
    <source>
        <dbReference type="ARBA" id="ARBA00023136"/>
    </source>
</evidence>
<comment type="similarity">
    <text evidence="8">Belongs to the binding-protein-dependent transport system permease family.</text>
</comment>
<evidence type="ECO:0000313" key="10">
    <source>
        <dbReference type="EMBL" id="MBW7475828.1"/>
    </source>
</evidence>
<dbReference type="InterPro" id="IPR000515">
    <property type="entry name" value="MetI-like"/>
</dbReference>
<dbReference type="Gene3D" id="1.10.3720.10">
    <property type="entry name" value="MetI-like"/>
    <property type="match status" value="1"/>
</dbReference>
<feature type="transmembrane region" description="Helical" evidence="8">
    <location>
        <begin position="21"/>
        <end position="42"/>
    </location>
</feature>
<reference evidence="10 11" key="1">
    <citation type="submission" date="2021-07" db="EMBL/GenBank/DDBJ databases">
        <title>Paenibacillus radiodurans sp. nov., isolated from the southeastern edge of Tengger Desert.</title>
        <authorList>
            <person name="Zhang G."/>
        </authorList>
    </citation>
    <scope>NUCLEOTIDE SEQUENCE [LARGE SCALE GENOMIC DNA]</scope>
    <source>
        <strain evidence="10 11">DT7-4</strain>
    </source>
</reference>
<evidence type="ECO:0000256" key="5">
    <source>
        <dbReference type="ARBA" id="ARBA00022692"/>
    </source>
</evidence>
<dbReference type="PROSITE" id="PS50928">
    <property type="entry name" value="ABC_TM1"/>
    <property type="match status" value="1"/>
</dbReference>
<evidence type="ECO:0000259" key="9">
    <source>
        <dbReference type="PROSITE" id="PS50928"/>
    </source>
</evidence>
<comment type="subcellular location">
    <subcellularLocation>
        <location evidence="1">Cell inner membrane</location>
        <topology evidence="1">Multi-pass membrane protein</topology>
    </subcellularLocation>
    <subcellularLocation>
        <location evidence="8">Cell membrane</location>
        <topology evidence="8">Multi-pass membrane protein</topology>
    </subcellularLocation>
</comment>
<evidence type="ECO:0000256" key="8">
    <source>
        <dbReference type="RuleBase" id="RU363032"/>
    </source>
</evidence>
<feature type="transmembrane region" description="Helical" evidence="8">
    <location>
        <begin position="194"/>
        <end position="216"/>
    </location>
</feature>
<feature type="transmembrane region" description="Helical" evidence="8">
    <location>
        <begin position="110"/>
        <end position="132"/>
    </location>
</feature>
<evidence type="ECO:0000256" key="3">
    <source>
        <dbReference type="ARBA" id="ARBA00022475"/>
    </source>
</evidence>
<dbReference type="RefSeq" id="WP_219873076.1">
    <property type="nucleotide sequence ID" value="NZ_JAHZIJ010000009.1"/>
</dbReference>
<evidence type="ECO:0000313" key="11">
    <source>
        <dbReference type="Proteomes" id="UP000812277"/>
    </source>
</evidence>
<evidence type="ECO:0000256" key="1">
    <source>
        <dbReference type="ARBA" id="ARBA00004429"/>
    </source>
</evidence>
<feature type="transmembrane region" description="Helical" evidence="8">
    <location>
        <begin position="236"/>
        <end position="258"/>
    </location>
</feature>
<protein>
    <submittedName>
        <fullName evidence="10">ABC transporter permease</fullName>
    </submittedName>
</protein>
<dbReference type="Pfam" id="PF00528">
    <property type="entry name" value="BPD_transp_1"/>
    <property type="match status" value="1"/>
</dbReference>
<feature type="transmembrane region" description="Helical" evidence="8">
    <location>
        <begin position="79"/>
        <end position="98"/>
    </location>
</feature>
<evidence type="ECO:0000256" key="4">
    <source>
        <dbReference type="ARBA" id="ARBA00022519"/>
    </source>
</evidence>
<dbReference type="EMBL" id="JAHZIJ010000009">
    <property type="protein sequence ID" value="MBW7475828.1"/>
    <property type="molecule type" value="Genomic_DNA"/>
</dbReference>
<keyword evidence="3" id="KW-1003">Cell membrane</keyword>
<keyword evidence="6 8" id="KW-1133">Transmembrane helix</keyword>
<name>A0ABS7D7S6_9BACL</name>
<feature type="transmembrane region" description="Helical" evidence="8">
    <location>
        <begin position="138"/>
        <end position="158"/>
    </location>
</feature>
<dbReference type="Proteomes" id="UP000812277">
    <property type="component" value="Unassembled WGS sequence"/>
</dbReference>
<accession>A0ABS7D7S6</accession>
<dbReference type="PANTHER" id="PTHR43357">
    <property type="entry name" value="INNER MEMBRANE ABC TRANSPORTER PERMEASE PROTEIN YDCV"/>
    <property type="match status" value="1"/>
</dbReference>
<evidence type="ECO:0000256" key="6">
    <source>
        <dbReference type="ARBA" id="ARBA00022989"/>
    </source>
</evidence>